<feature type="transmembrane region" description="Helical" evidence="1">
    <location>
        <begin position="12"/>
        <end position="34"/>
    </location>
</feature>
<organism evidence="3 4">
    <name type="scientific">Williamsia phyllosphaerae</name>
    <dbReference type="NCBI Taxonomy" id="885042"/>
    <lineage>
        <taxon>Bacteria</taxon>
        <taxon>Bacillati</taxon>
        <taxon>Actinomycetota</taxon>
        <taxon>Actinomycetes</taxon>
        <taxon>Mycobacteriales</taxon>
        <taxon>Nocardiaceae</taxon>
        <taxon>Williamsia</taxon>
    </lineage>
</organism>
<evidence type="ECO:0000259" key="2">
    <source>
        <dbReference type="Pfam" id="PF09990"/>
    </source>
</evidence>
<comment type="caution">
    <text evidence="3">The sequence shown here is derived from an EMBL/GenBank/DDBJ whole genome shotgun (WGS) entry which is preliminary data.</text>
</comment>
<feature type="transmembrane region" description="Helical" evidence="1">
    <location>
        <begin position="86"/>
        <end position="108"/>
    </location>
</feature>
<keyword evidence="1" id="KW-0812">Transmembrane</keyword>
<dbReference type="RefSeq" id="WP_188491357.1">
    <property type="nucleotide sequence ID" value="NZ_BMCS01000002.1"/>
</dbReference>
<sequence length="163" mass="17588">MDSFNGLPLHPLVVHFVVVLIPLAALFAVLGVVWPAARRKLGVITPIVAAVALAFTPIATSAGESLEKKTPPSAVLDRHTELGDQMIYFAAPLFVFAFLWWVFSSEWFRESTWLNDRVPALTHGRTQVAIAGVLGVVLVIVAVGAVIWVYRIGDAGAQSVWSG</sequence>
<name>A0ABQ1V3P6_9NOCA</name>
<reference evidence="4" key="1">
    <citation type="journal article" date="2019" name="Int. J. Syst. Evol. Microbiol.">
        <title>The Global Catalogue of Microorganisms (GCM) 10K type strain sequencing project: providing services to taxonomists for standard genome sequencing and annotation.</title>
        <authorList>
            <consortium name="The Broad Institute Genomics Platform"/>
            <consortium name="The Broad Institute Genome Sequencing Center for Infectious Disease"/>
            <person name="Wu L."/>
            <person name="Ma J."/>
        </authorList>
    </citation>
    <scope>NUCLEOTIDE SEQUENCE [LARGE SCALE GENOMIC DNA]</scope>
    <source>
        <strain evidence="4">CCM 7855</strain>
    </source>
</reference>
<accession>A0ABQ1V3P6</accession>
<dbReference type="EMBL" id="BMCS01000002">
    <property type="protein sequence ID" value="GGF37268.1"/>
    <property type="molecule type" value="Genomic_DNA"/>
</dbReference>
<evidence type="ECO:0000313" key="3">
    <source>
        <dbReference type="EMBL" id="GGF37268.1"/>
    </source>
</evidence>
<dbReference type="Pfam" id="PF09990">
    <property type="entry name" value="DUF2231"/>
    <property type="match status" value="1"/>
</dbReference>
<keyword evidence="1" id="KW-1133">Transmembrane helix</keyword>
<dbReference type="Proteomes" id="UP000632454">
    <property type="component" value="Unassembled WGS sequence"/>
</dbReference>
<keyword evidence="1" id="KW-0472">Membrane</keyword>
<evidence type="ECO:0000313" key="4">
    <source>
        <dbReference type="Proteomes" id="UP000632454"/>
    </source>
</evidence>
<feature type="transmembrane region" description="Helical" evidence="1">
    <location>
        <begin position="41"/>
        <end position="59"/>
    </location>
</feature>
<protein>
    <recommendedName>
        <fullName evidence="2">DUF2231 domain-containing protein</fullName>
    </recommendedName>
</protein>
<dbReference type="InterPro" id="IPR019251">
    <property type="entry name" value="DUF2231_TM"/>
</dbReference>
<feature type="transmembrane region" description="Helical" evidence="1">
    <location>
        <begin position="128"/>
        <end position="150"/>
    </location>
</feature>
<evidence type="ECO:0000256" key="1">
    <source>
        <dbReference type="SAM" id="Phobius"/>
    </source>
</evidence>
<feature type="domain" description="DUF2231" evidence="2">
    <location>
        <begin position="6"/>
        <end position="162"/>
    </location>
</feature>
<gene>
    <name evidence="3" type="ORF">GCM10007298_36260</name>
</gene>
<proteinExistence type="predicted"/>
<keyword evidence="4" id="KW-1185">Reference proteome</keyword>